<dbReference type="PROSITE" id="PS01124">
    <property type="entry name" value="HTH_ARAC_FAMILY_2"/>
    <property type="match status" value="1"/>
</dbReference>
<dbReference type="PANTHER" id="PTHR43280">
    <property type="entry name" value="ARAC-FAMILY TRANSCRIPTIONAL REGULATOR"/>
    <property type="match status" value="1"/>
</dbReference>
<dbReference type="RefSeq" id="WP_323327753.1">
    <property type="nucleotide sequence ID" value="NZ_JAYGIL010000007.1"/>
</dbReference>
<dbReference type="InterPro" id="IPR018060">
    <property type="entry name" value="HTH_AraC"/>
</dbReference>
<evidence type="ECO:0000256" key="1">
    <source>
        <dbReference type="ARBA" id="ARBA00023125"/>
    </source>
</evidence>
<dbReference type="Pfam" id="PF12833">
    <property type="entry name" value="HTH_18"/>
    <property type="match status" value="1"/>
</dbReference>
<dbReference type="SMART" id="SM00342">
    <property type="entry name" value="HTH_ARAC"/>
    <property type="match status" value="1"/>
</dbReference>
<proteinExistence type="predicted"/>
<protein>
    <submittedName>
        <fullName evidence="3">AraC family transcriptional regulator</fullName>
    </submittedName>
</protein>
<accession>A0ABU5S304</accession>
<gene>
    <name evidence="3" type="ORF">VB776_07870</name>
</gene>
<organism evidence="3 4">
    <name type="scientific">Arcicella gelida</name>
    <dbReference type="NCBI Taxonomy" id="2984195"/>
    <lineage>
        <taxon>Bacteria</taxon>
        <taxon>Pseudomonadati</taxon>
        <taxon>Bacteroidota</taxon>
        <taxon>Cytophagia</taxon>
        <taxon>Cytophagales</taxon>
        <taxon>Flectobacillaceae</taxon>
        <taxon>Arcicella</taxon>
    </lineage>
</organism>
<dbReference type="Gene3D" id="1.10.10.60">
    <property type="entry name" value="Homeodomain-like"/>
    <property type="match status" value="1"/>
</dbReference>
<comment type="caution">
    <text evidence="3">The sequence shown here is derived from an EMBL/GenBank/DDBJ whole genome shotgun (WGS) entry which is preliminary data.</text>
</comment>
<sequence>MNEPYEFLYDYPPLSIQQALPESCLYSFAKAQKSLYTLFDSASLISQRLNFRPFYIELLEVNNDLPFRMTYRVTEKQHFLFFVLHGSIDFTDTEGLFISHARQGHYAVTYNDIGLYRVKMPPGRNIVLCISILPEWLAFVAKDLPVLKEYLSPLEAGVYPNAMLPYCQMDLHIQRRLKTIYSEISNGVGSLDGLLRLQISGILERYNVLAEQQLNSIPYRVKDYLDRHFYETNLNSQRVADYFGRTERTLRNHFKATFNITIRDYYTSCRLRQALLLMKSKNLPVSDVFYQVGYNDESTFRYEMKKYKIRMA</sequence>
<dbReference type="EMBL" id="JAYGIL010000007">
    <property type="protein sequence ID" value="MEA5402827.1"/>
    <property type="molecule type" value="Genomic_DNA"/>
</dbReference>
<name>A0ABU5S304_9BACT</name>
<dbReference type="PANTHER" id="PTHR43280:SF2">
    <property type="entry name" value="HTH-TYPE TRANSCRIPTIONAL REGULATOR EXSA"/>
    <property type="match status" value="1"/>
</dbReference>
<reference evidence="3 4" key="1">
    <citation type="submission" date="2023-12" db="EMBL/GenBank/DDBJ databases">
        <title>Novel species of the genus Arcicella isolated from rivers.</title>
        <authorList>
            <person name="Lu H."/>
        </authorList>
    </citation>
    <scope>NUCLEOTIDE SEQUENCE [LARGE SCALE GENOMIC DNA]</scope>
    <source>
        <strain evidence="3 4">DC2W</strain>
    </source>
</reference>
<evidence type="ECO:0000313" key="3">
    <source>
        <dbReference type="EMBL" id="MEA5402827.1"/>
    </source>
</evidence>
<dbReference type="Proteomes" id="UP001303899">
    <property type="component" value="Unassembled WGS sequence"/>
</dbReference>
<evidence type="ECO:0000313" key="4">
    <source>
        <dbReference type="Proteomes" id="UP001303899"/>
    </source>
</evidence>
<feature type="domain" description="HTH araC/xylS-type" evidence="2">
    <location>
        <begin position="219"/>
        <end position="307"/>
    </location>
</feature>
<keyword evidence="4" id="KW-1185">Reference proteome</keyword>
<keyword evidence="1" id="KW-0238">DNA-binding</keyword>
<evidence type="ECO:0000259" key="2">
    <source>
        <dbReference type="PROSITE" id="PS01124"/>
    </source>
</evidence>